<reference evidence="4" key="1">
    <citation type="submission" date="2021-01" db="EMBL/GenBank/DDBJ databases">
        <title>Whole genome shotgun sequence of Actinoplanes capillaceus NBRC 16408.</title>
        <authorList>
            <person name="Komaki H."/>
            <person name="Tamura T."/>
        </authorList>
    </citation>
    <scope>NUCLEOTIDE SEQUENCE [LARGE SCALE GENOMIC DNA]</scope>
    <source>
        <strain evidence="4">NBRC 16408</strain>
    </source>
</reference>
<dbReference type="RefSeq" id="WP_239141447.1">
    <property type="nucleotide sequence ID" value="NZ_BAAAGQ010000025.1"/>
</dbReference>
<evidence type="ECO:0000259" key="3">
    <source>
        <dbReference type="PROSITE" id="PS50966"/>
    </source>
</evidence>
<feature type="region of interest" description="Disordered" evidence="2">
    <location>
        <begin position="255"/>
        <end position="316"/>
    </location>
</feature>
<keyword evidence="1" id="KW-0479">Metal-binding</keyword>
<accession>A0ABQ3WU25</accession>
<feature type="compositionally biased region" description="Gly residues" evidence="2">
    <location>
        <begin position="273"/>
        <end position="304"/>
    </location>
</feature>
<keyword evidence="1" id="KW-0862">Zinc</keyword>
<protein>
    <recommendedName>
        <fullName evidence="3">SWIM-type domain-containing protein</fullName>
    </recommendedName>
</protein>
<keyword evidence="1" id="KW-0863">Zinc-finger</keyword>
<organism evidence="4">
    <name type="scientific">Actinoplanes campanulatus</name>
    <dbReference type="NCBI Taxonomy" id="113559"/>
    <lineage>
        <taxon>Bacteria</taxon>
        <taxon>Bacillati</taxon>
        <taxon>Actinomycetota</taxon>
        <taxon>Actinomycetes</taxon>
        <taxon>Micromonosporales</taxon>
        <taxon>Micromonosporaceae</taxon>
        <taxon>Actinoplanes</taxon>
    </lineage>
</organism>
<dbReference type="InterPro" id="IPR007527">
    <property type="entry name" value="Znf_SWIM"/>
</dbReference>
<name>A0ABQ3WU25_9ACTN</name>
<dbReference type="EMBL" id="BOMF01000134">
    <property type="protein sequence ID" value="GID49764.1"/>
    <property type="molecule type" value="Genomic_DNA"/>
</dbReference>
<dbReference type="PROSITE" id="PS50966">
    <property type="entry name" value="ZF_SWIM"/>
    <property type="match status" value="1"/>
</dbReference>
<sequence length="354" mass="35564">MAEFPLAFLGMFEALRMGPTFARGRRDERAGHVRSLTVSGSLVVALVRGPDDPVAFRARIAVRAFGASEWARVESALVAEARFVADLLDGRMPGGIEAVFAEAGLSLLPLSLGEVAMDCTCERWPMPCAHLAATCYALARAFEADPFEVFTWRGRPRDELLMRLRRLREAAAVDAIGPGAAAREGSTGLAGAGASTPAGGAAEHAGAADGPPGTSVPAGGAAGGSGFVGGRAKSSDVAGSAGVVWAAAADPAAFWGRPDSGEAGPVAEPSGRAPGGPGPGESGASGRGADGPGASGRGMSGAGAGERDGGLRPDALLDQLDAPGLAHHGRAIVEVLRPAYRALPDGEGADFVPE</sequence>
<comment type="caution">
    <text evidence="4">The sequence shown here is derived from an EMBL/GenBank/DDBJ whole genome shotgun (WGS) entry which is preliminary data.</text>
</comment>
<dbReference type="PANTHER" id="PTHR38133">
    <property type="entry name" value="SLR1429 PROTEIN"/>
    <property type="match status" value="1"/>
</dbReference>
<evidence type="ECO:0000313" key="4">
    <source>
        <dbReference type="EMBL" id="GID49764.1"/>
    </source>
</evidence>
<evidence type="ECO:0000256" key="2">
    <source>
        <dbReference type="SAM" id="MobiDB-lite"/>
    </source>
</evidence>
<proteinExistence type="predicted"/>
<evidence type="ECO:0000256" key="1">
    <source>
        <dbReference type="PROSITE-ProRule" id="PRU00325"/>
    </source>
</evidence>
<dbReference type="PANTHER" id="PTHR38133:SF1">
    <property type="entry name" value="SLR1429 PROTEIN"/>
    <property type="match status" value="1"/>
</dbReference>
<feature type="compositionally biased region" description="Low complexity" evidence="2">
    <location>
        <begin position="182"/>
        <end position="219"/>
    </location>
</feature>
<feature type="domain" description="SWIM-type" evidence="3">
    <location>
        <begin position="104"/>
        <end position="139"/>
    </location>
</feature>
<feature type="region of interest" description="Disordered" evidence="2">
    <location>
        <begin position="182"/>
        <end position="221"/>
    </location>
</feature>
<gene>
    <name evidence="4" type="ORF">Aca07nite_70390</name>
</gene>